<evidence type="ECO:0000256" key="1">
    <source>
        <dbReference type="SAM" id="Phobius"/>
    </source>
</evidence>
<keyword evidence="1" id="KW-1133">Transmembrane helix</keyword>
<dbReference type="RefSeq" id="XP_012178394.1">
    <property type="nucleotide sequence ID" value="XM_012323004.1"/>
</dbReference>
<dbReference type="GeneID" id="24094022"/>
<sequence length="529" mass="57912">MLAKPSHRAFLRFYNPPHFRSRLLPCRYQSTNKPTPWRNDTTDPPSVLVEDNYSRHTVFTVNFFRRFLKFSAIGLLAVGATTWTALLGTHMWVEQVELAPELDDEVRKWEWNLEAERWSGGPAGGTDPGLGFKGRLAARSAWIAQHWGAGSGTRVIGSKAYSGRSRSEGGLNAVEVRLEFAQDFLNIAINSALKNANSGRVRPEAIAELIARHANVMERMGTSDALFEARSEYERVWAGLPGRGTDAARIALKLGDLNRRLNDSDEALAWWARAIQLTREGSNGALASVPPTVPESVPSSPLAQRTLVSTLVSLSAHYATSGQLSQARAIEESSLDLLRTIKQPDSLESATAPQALHALYVLHRSSLLSIHLAEVTHALKEQPASSIQWLTRAAETSERVALVLTGLPLIHPDAPQSQIPHPPSSETPLLSEYDKSYSMRHPARSLLRDARRSAAEAWNLMGILVEGSGAQGSAEKALDCYERALGWAGVAGDRAGGIGRAGEGTLETEWKTLWTNYVRARDAVRKVGS</sequence>
<keyword evidence="1" id="KW-0812">Transmembrane</keyword>
<dbReference type="AlphaFoldDB" id="J4I8B3"/>
<keyword evidence="3" id="KW-1185">Reference proteome</keyword>
<dbReference type="Proteomes" id="UP000006352">
    <property type="component" value="Unassembled WGS sequence"/>
</dbReference>
<reference evidence="2 3" key="1">
    <citation type="journal article" date="2012" name="Appl. Environ. Microbiol.">
        <title>Short-read sequencing for genomic analysis of the brown rot fungus Fibroporia radiculosa.</title>
        <authorList>
            <person name="Tang J.D."/>
            <person name="Perkins A.D."/>
            <person name="Sonstegard T.S."/>
            <person name="Schroeder S.G."/>
            <person name="Burgess S.C."/>
            <person name="Diehl S.V."/>
        </authorList>
    </citation>
    <scope>NUCLEOTIDE SEQUENCE [LARGE SCALE GENOMIC DNA]</scope>
    <source>
        <strain evidence="2 3">TFFH 294</strain>
    </source>
</reference>
<proteinExistence type="predicted"/>
<protein>
    <submittedName>
        <fullName evidence="2">Uncharacterized protein</fullName>
    </submittedName>
</protein>
<dbReference type="InterPro" id="IPR011990">
    <property type="entry name" value="TPR-like_helical_dom_sf"/>
</dbReference>
<evidence type="ECO:0000313" key="3">
    <source>
        <dbReference type="Proteomes" id="UP000006352"/>
    </source>
</evidence>
<dbReference type="InParanoid" id="J4I8B3"/>
<keyword evidence="1" id="KW-0472">Membrane</keyword>
<gene>
    <name evidence="2" type="ORF">FIBRA_01125</name>
</gene>
<dbReference type="HOGENOM" id="CLU_034949_0_0_1"/>
<name>J4I8B3_9APHY</name>
<accession>J4I8B3</accession>
<dbReference type="EMBL" id="HE796917">
    <property type="protein sequence ID" value="CCL99111.1"/>
    <property type="molecule type" value="Genomic_DNA"/>
</dbReference>
<organism evidence="2 3">
    <name type="scientific">Fibroporia radiculosa</name>
    <dbReference type="NCBI Taxonomy" id="599839"/>
    <lineage>
        <taxon>Eukaryota</taxon>
        <taxon>Fungi</taxon>
        <taxon>Dikarya</taxon>
        <taxon>Basidiomycota</taxon>
        <taxon>Agaricomycotina</taxon>
        <taxon>Agaricomycetes</taxon>
        <taxon>Polyporales</taxon>
        <taxon>Fibroporiaceae</taxon>
        <taxon>Fibroporia</taxon>
    </lineage>
</organism>
<dbReference type="OrthoDB" id="2524554at2759"/>
<dbReference type="Gene3D" id="1.25.40.10">
    <property type="entry name" value="Tetratricopeptide repeat domain"/>
    <property type="match status" value="1"/>
</dbReference>
<evidence type="ECO:0000313" key="2">
    <source>
        <dbReference type="EMBL" id="CCL99111.1"/>
    </source>
</evidence>
<feature type="transmembrane region" description="Helical" evidence="1">
    <location>
        <begin position="72"/>
        <end position="93"/>
    </location>
</feature>